<reference evidence="4 5" key="1">
    <citation type="submission" date="2024-02" db="EMBL/GenBank/DDBJ databases">
        <authorList>
            <person name="Chen Y."/>
            <person name="Shah S."/>
            <person name="Dougan E. K."/>
            <person name="Thang M."/>
            <person name="Chan C."/>
        </authorList>
    </citation>
    <scope>NUCLEOTIDE SEQUENCE [LARGE SCALE GENOMIC DNA]</scope>
</reference>
<feature type="compositionally biased region" description="Polar residues" evidence="2">
    <location>
        <begin position="831"/>
        <end position="844"/>
    </location>
</feature>
<feature type="compositionally biased region" description="Low complexity" evidence="2">
    <location>
        <begin position="700"/>
        <end position="709"/>
    </location>
</feature>
<dbReference type="InterPro" id="IPR036770">
    <property type="entry name" value="Ankyrin_rpt-contain_sf"/>
</dbReference>
<dbReference type="InterPro" id="IPR011993">
    <property type="entry name" value="PH-like_dom_sf"/>
</dbReference>
<feature type="region of interest" description="Disordered" evidence="2">
    <location>
        <begin position="761"/>
        <end position="1299"/>
    </location>
</feature>
<dbReference type="PANTHER" id="PTHR45920:SF7">
    <property type="entry name" value="FORMIN-G"/>
    <property type="match status" value="1"/>
</dbReference>
<organism evidence="4 5">
    <name type="scientific">Durusdinium trenchii</name>
    <dbReference type="NCBI Taxonomy" id="1381693"/>
    <lineage>
        <taxon>Eukaryota</taxon>
        <taxon>Sar</taxon>
        <taxon>Alveolata</taxon>
        <taxon>Dinophyceae</taxon>
        <taxon>Suessiales</taxon>
        <taxon>Symbiodiniaceae</taxon>
        <taxon>Durusdinium</taxon>
    </lineage>
</organism>
<feature type="compositionally biased region" description="Low complexity" evidence="2">
    <location>
        <begin position="1119"/>
        <end position="1153"/>
    </location>
</feature>
<feature type="compositionally biased region" description="Low complexity" evidence="2">
    <location>
        <begin position="765"/>
        <end position="774"/>
    </location>
</feature>
<evidence type="ECO:0000256" key="2">
    <source>
        <dbReference type="SAM" id="MobiDB-lite"/>
    </source>
</evidence>
<proteinExistence type="predicted"/>
<keyword evidence="1" id="KW-0175">Coiled coil</keyword>
<feature type="compositionally biased region" description="Basic and acidic residues" evidence="2">
    <location>
        <begin position="641"/>
        <end position="650"/>
    </location>
</feature>
<feature type="compositionally biased region" description="Low complexity" evidence="2">
    <location>
        <begin position="874"/>
        <end position="884"/>
    </location>
</feature>
<feature type="compositionally biased region" description="Low complexity" evidence="2">
    <location>
        <begin position="1026"/>
        <end position="1059"/>
    </location>
</feature>
<keyword evidence="5" id="KW-1185">Reference proteome</keyword>
<name>A0ABP0MLA4_9DINO</name>
<dbReference type="PROSITE" id="PS51444">
    <property type="entry name" value="FH2"/>
    <property type="match status" value="1"/>
</dbReference>
<feature type="region of interest" description="Disordered" evidence="2">
    <location>
        <begin position="628"/>
        <end position="709"/>
    </location>
</feature>
<dbReference type="EMBL" id="CAXAMN010018335">
    <property type="protein sequence ID" value="CAK9052255.1"/>
    <property type="molecule type" value="Genomic_DNA"/>
</dbReference>
<dbReference type="Gene3D" id="1.25.40.20">
    <property type="entry name" value="Ankyrin repeat-containing domain"/>
    <property type="match status" value="1"/>
</dbReference>
<dbReference type="Proteomes" id="UP001642484">
    <property type="component" value="Unassembled WGS sequence"/>
</dbReference>
<feature type="compositionally biased region" description="Low complexity" evidence="2">
    <location>
        <begin position="1178"/>
        <end position="1200"/>
    </location>
</feature>
<comment type="caution">
    <text evidence="4">The sequence shown here is derived from an EMBL/GenBank/DDBJ whole genome shotgun (WGS) entry which is preliminary data.</text>
</comment>
<protein>
    <recommendedName>
        <fullName evidence="3">FH2 domain-containing protein</fullName>
    </recommendedName>
</protein>
<sequence length="1795" mass="191639">MARGAARHAIRVAHPSFGEREVALEPGPLQEQLASLCEASGIAYDEDEDLKVLVTDWDVVLGHADDFEALPRRPPYRLVAAVDLAEAQLQGVEASSRKASSKALKVLLQSIHGNESFAQEVIAQAGIPLLLQALAASAPDQLDLETATAAPWELAATAVAELLHYESGAYFCEENAEEVFSEETFTVLMKLAYSGAKACSALLILLLLTQPAATLGCLKTQLKPLLQICAKEESPQEATMLLKVIQDAVQELKAAKEEDLLRDLEEALVPETHDQAQVLEEKLGPRMLQPLVEDLLSASLSSACHQLQRDAFAEQNLSLKAQARQRTQEDLTVERLTEQIRRLDKAMTKMLDFIELENHRPMELWLQDLVRKGFSAMPAWPHGQTPLHYFAQFMEDERLAELLIALGCPLLGCDQQGFTPAQRATQRGRHDLTFLLQAEGPGEASASVLSFIQLSDDDRPEEAQLRALAKKCQGYLHKYPSSGQRFLWTTMQKRYFAIRSNRKAKGGRATLCWELGYWESFEAFEDPDVEPKNSLDLSDVLTVSQAPPADAGVQICYRKDGNKQELLAVAKDSKQIPSSSEAELWCQHLRSFVDFLKETKQEKRRLRPKLPKVDPFADADPGQCMDVGSFLGLTGPMPDLPEPRRSHEPEPPQLGSEKVNKKSMRKTRTGVPSGRRSRVVSHWHEDDSESDSGAEHRASRASARASAALARWPEPQEFRIGSFSAESAAAESRRASIEDMYSFALEKLAVLGQSVRRSLSRSRSWRSAGSRSLSEGAGEVPSAVPSLVEWLEDEGNQRRMPDLDRGSAGSRQALVGGTQLEIDLSPDPDVSSASSKGPKETTSSLREDGRRGNMISASEDLDPVGPLEAEHRVGAALEALAEGASATGPGSKGPAVPGKGGTSAEEAGKADDTPASTAPKAGKGLPKPTKDGDAASEDEGEAATAGEAAAAEDVNASHSSLTGKGPAKGKSKGPPPPTGGQVAAEGGGEAATAEGGAAEDVNAGPRSPTGKGPAKGKSKGPPPPKGGQVATEAGGEAATAEGGAAEDVNAGPSSPAGKGPAKGKSKGPPPPTGGQVATEGGGEAATAEAGAAEDVNAGPRSPAGKGPAKGKSKGPAPPKGGQVATEAGGEAATAEGGAAEDVNAGPRSPAGKGPAKGKNKGPRPPTGGQVATEGGGEAATAEAGAAEDVNAGPSSPTGKGPAKGKSKGPPPPSKSGTSATEEAGKAADDSPTTSPALPAGKGPAKGKSKGPPPPSKGIDSSTPPEPEAGKVGKGPAKGKGPAGKGKGKGKGKEELKLRKPKIKPSQNMKQLWWTRFLLGKHLKEGETIWDLPGEEEIQLQIHVIENRFGRGSTSHPAEEKTTAKKEKETLKAIRIITDPNLIVGKEAALRNLPSAQSVATALSKLDALVLCPSHLAVIKEHACPQPAQVAQLEESIRENPGVPLALPEEYMWQISRIPAYQARVSCWNFLISYKETVTSCGSMFSEFGKIQRAVRKSQMLQKLLALILEVGNYLNGGTERGQADGFDLETLGKLDSVKDNVAQSRDARHLIFEMFFCGAQEFGQLAKEDHLRFYDRGEQLLEELGPLMKSVSRAVQRDSEGTLKMMKNVRVGLEEAEESLRELNQQLTEQLEALQMALELTDDPADPLKLHMAVELSTAKAEIKALEEQGTTCREDYGKLMKFFNHTGMKSSDFILLWDNLLIPEDLMLAIPLSTLKKYIFPRFCAPSVIPNLHDLLLLWGFRAAEQKPPRKSQRVRRKRRDRVPTPATDVMAVVTVHRFGAKWLGAARRKRTLT</sequence>
<feature type="compositionally biased region" description="Low complexity" evidence="2">
    <location>
        <begin position="979"/>
        <end position="999"/>
    </location>
</feature>
<feature type="domain" description="FH2" evidence="3">
    <location>
        <begin position="1298"/>
        <end position="1692"/>
    </location>
</feature>
<feature type="compositionally biased region" description="Low complexity" evidence="2">
    <location>
        <begin position="942"/>
        <end position="953"/>
    </location>
</feature>
<dbReference type="InterPro" id="IPR015425">
    <property type="entry name" value="FH2_Formin"/>
</dbReference>
<feature type="coiled-coil region" evidence="1">
    <location>
        <begin position="1606"/>
        <end position="1669"/>
    </location>
</feature>
<dbReference type="SUPFAM" id="SSF101447">
    <property type="entry name" value="Formin homology 2 domain (FH2 domain)"/>
    <property type="match status" value="1"/>
</dbReference>
<dbReference type="Gene3D" id="2.30.29.30">
    <property type="entry name" value="Pleckstrin-homology domain (PH domain)/Phosphotyrosine-binding domain (PTB)"/>
    <property type="match status" value="1"/>
</dbReference>
<evidence type="ECO:0000313" key="5">
    <source>
        <dbReference type="Proteomes" id="UP001642484"/>
    </source>
</evidence>
<evidence type="ECO:0000259" key="3">
    <source>
        <dbReference type="PROSITE" id="PS51444"/>
    </source>
</evidence>
<feature type="compositionally biased region" description="Gly residues" evidence="2">
    <location>
        <begin position="1271"/>
        <end position="1284"/>
    </location>
</feature>
<dbReference type="InterPro" id="IPR042201">
    <property type="entry name" value="FH2_Formin_sf"/>
</dbReference>
<evidence type="ECO:0000256" key="1">
    <source>
        <dbReference type="SAM" id="Coils"/>
    </source>
</evidence>
<evidence type="ECO:0000313" key="4">
    <source>
        <dbReference type="EMBL" id="CAK9052255.1"/>
    </source>
</evidence>
<dbReference type="Pfam" id="PF02181">
    <property type="entry name" value="FH2"/>
    <property type="match status" value="1"/>
</dbReference>
<feature type="compositionally biased region" description="Low complexity" evidence="2">
    <location>
        <begin position="1073"/>
        <end position="1106"/>
    </location>
</feature>
<dbReference type="PANTHER" id="PTHR45920">
    <property type="entry name" value="FORMIN HOMOLOGY 2 DOMAIN CONTAINING, ISOFORM I"/>
    <property type="match status" value="1"/>
</dbReference>
<dbReference type="Gene3D" id="1.20.58.2220">
    <property type="entry name" value="Formin, FH2 domain"/>
    <property type="match status" value="1"/>
</dbReference>
<feature type="compositionally biased region" description="Basic and acidic residues" evidence="2">
    <location>
        <begin position="795"/>
        <end position="805"/>
    </location>
</feature>
<accession>A0ABP0MLA4</accession>
<gene>
    <name evidence="4" type="ORF">CCMP2556_LOCUS26386</name>
</gene>
<dbReference type="SMART" id="SM00498">
    <property type="entry name" value="FH2"/>
    <property type="match status" value="1"/>
</dbReference>
<dbReference type="SUPFAM" id="SSF48403">
    <property type="entry name" value="Ankyrin repeat"/>
    <property type="match status" value="1"/>
</dbReference>